<dbReference type="GO" id="GO:0017056">
    <property type="term" value="F:structural constituent of nuclear pore"/>
    <property type="evidence" value="ECO:0007669"/>
    <property type="project" value="InterPro"/>
</dbReference>
<keyword evidence="5" id="KW-0811">Translocation</keyword>
<dbReference type="GO" id="GO:0015031">
    <property type="term" value="P:protein transport"/>
    <property type="evidence" value="ECO:0007669"/>
    <property type="project" value="UniProtKB-KW"/>
</dbReference>
<evidence type="ECO:0000256" key="3">
    <source>
        <dbReference type="ARBA" id="ARBA00022816"/>
    </source>
</evidence>
<keyword evidence="7" id="KW-0539">Nucleus</keyword>
<keyword evidence="2" id="KW-0813">Transport</keyword>
<dbReference type="Gene3D" id="6.10.140.1350">
    <property type="match status" value="1"/>
</dbReference>
<evidence type="ECO:0000256" key="4">
    <source>
        <dbReference type="ARBA" id="ARBA00022927"/>
    </source>
</evidence>
<reference evidence="9" key="1">
    <citation type="submission" date="2025-08" db="UniProtKB">
        <authorList>
            <consortium name="Ensembl"/>
        </authorList>
    </citation>
    <scope>IDENTIFICATION</scope>
</reference>
<evidence type="ECO:0000313" key="9">
    <source>
        <dbReference type="Ensembl" id="ENSPMAP00000006389.1"/>
    </source>
</evidence>
<dbReference type="Ensembl" id="ENSPMAT00000006418.1">
    <property type="protein sequence ID" value="ENSPMAP00000006389.1"/>
    <property type="gene ID" value="ENSPMAG00000005803.1"/>
</dbReference>
<keyword evidence="3" id="KW-0509">mRNA transport</keyword>
<dbReference type="HOGENOM" id="CLU_034851_2_0_1"/>
<dbReference type="OMA" id="EMENHIT"/>
<keyword evidence="4" id="KW-0653">Protein transport</keyword>
<dbReference type="PANTHER" id="PTHR13437:SF2">
    <property type="entry name" value="NUCLEOPORIN P58_P45"/>
    <property type="match status" value="1"/>
</dbReference>
<name>S4RMF3_PETMA</name>
<keyword evidence="6" id="KW-0906">Nuclear pore complex</keyword>
<dbReference type="GO" id="GO:0005643">
    <property type="term" value="C:nuclear pore"/>
    <property type="evidence" value="ECO:0007669"/>
    <property type="project" value="UniProtKB-SubCell"/>
</dbReference>
<dbReference type="InterPro" id="IPR024882">
    <property type="entry name" value="NUP58/p45/49"/>
</dbReference>
<dbReference type="Pfam" id="PF15967">
    <property type="entry name" value="Nucleoporin_FG2"/>
    <property type="match status" value="1"/>
</dbReference>
<organism evidence="9">
    <name type="scientific">Petromyzon marinus</name>
    <name type="common">Sea lamprey</name>
    <dbReference type="NCBI Taxonomy" id="7757"/>
    <lineage>
        <taxon>Eukaryota</taxon>
        <taxon>Metazoa</taxon>
        <taxon>Chordata</taxon>
        <taxon>Craniata</taxon>
        <taxon>Vertebrata</taxon>
        <taxon>Cyclostomata</taxon>
        <taxon>Hyperoartia</taxon>
        <taxon>Petromyzontiformes</taxon>
        <taxon>Petromyzontidae</taxon>
        <taxon>Petromyzon</taxon>
    </lineage>
</organism>
<accession>S4RMF3</accession>
<evidence type="ECO:0000256" key="2">
    <source>
        <dbReference type="ARBA" id="ARBA00022448"/>
    </source>
</evidence>
<evidence type="ECO:0000256" key="1">
    <source>
        <dbReference type="ARBA" id="ARBA00004567"/>
    </source>
</evidence>
<dbReference type="PANTHER" id="PTHR13437">
    <property type="entry name" value="NUCLEOPORIN P58/P45 NUCLEOPORIN-LIKE PROTEIN 1"/>
    <property type="match status" value="1"/>
</dbReference>
<evidence type="ECO:0000256" key="6">
    <source>
        <dbReference type="ARBA" id="ARBA00023132"/>
    </source>
</evidence>
<dbReference type="AlphaFoldDB" id="S4RMF3"/>
<dbReference type="GeneTree" id="ENSGT00730000111111"/>
<comment type="subcellular location">
    <subcellularLocation>
        <location evidence="1">Nucleus</location>
        <location evidence="1">Nuclear pore complex</location>
    </subcellularLocation>
</comment>
<dbReference type="GO" id="GO:0051028">
    <property type="term" value="P:mRNA transport"/>
    <property type="evidence" value="ECO:0007669"/>
    <property type="project" value="UniProtKB-KW"/>
</dbReference>
<sequence>GLGRPAGSATLFAMPMTSSSSMGGLSQGTFTATTSAPTTASGGLSLNLGGTTAATTAAAGGLRLGGNMFSSAVGGSLFAGTSTASTVGAGLGGMGTALGGMAAAGTNVPVSKGLGGVDFTSSSDKKDDRLSAGGGPGDSKTLKSQVLPPEICKDVENFQKFVKDQRQVQEEIGRSSSKVMLRVQEETKALRQMLSLVAAGLQRSTLAVDKLRAEAAQELKNVEIAVRTRETPDGLQHENTAPTEYFRRLAEQFEVQMQLYRRQIEEMENHITSQATSAHMTPQDLSLAMQRLYETFIALAAHLQTVHETVKRQKEQYLSFRKTYHGDDTDVFEAHRTASKRVRDGLVPGPGLTTGPAPFGSLPNAAAVAMAATLTQQQQ</sequence>
<protein>
    <submittedName>
        <fullName evidence="9">Nucleoporin 58</fullName>
    </submittedName>
</protein>
<reference evidence="9" key="2">
    <citation type="submission" date="2025-09" db="UniProtKB">
        <authorList>
            <consortium name="Ensembl"/>
        </authorList>
    </citation>
    <scope>IDENTIFICATION</scope>
</reference>
<feature type="region of interest" description="Disordered" evidence="8">
    <location>
        <begin position="114"/>
        <end position="144"/>
    </location>
</feature>
<dbReference type="GO" id="GO:0008139">
    <property type="term" value="F:nuclear localization sequence binding"/>
    <property type="evidence" value="ECO:0007669"/>
    <property type="project" value="InterPro"/>
</dbReference>
<proteinExistence type="predicted"/>
<evidence type="ECO:0000256" key="7">
    <source>
        <dbReference type="ARBA" id="ARBA00023242"/>
    </source>
</evidence>
<evidence type="ECO:0000256" key="8">
    <source>
        <dbReference type="SAM" id="MobiDB-lite"/>
    </source>
</evidence>
<dbReference type="STRING" id="7757.ENSPMAP00000006389"/>
<evidence type="ECO:0000256" key="5">
    <source>
        <dbReference type="ARBA" id="ARBA00023010"/>
    </source>
</evidence>